<evidence type="ECO:0000259" key="2">
    <source>
        <dbReference type="Pfam" id="PF16998"/>
    </source>
</evidence>
<gene>
    <name evidence="3" type="ORF">K1718_02520</name>
</gene>
<organism evidence="3 4">
    <name type="scientific">Roseibium porphyridii</name>
    <dbReference type="NCBI Taxonomy" id="2866279"/>
    <lineage>
        <taxon>Bacteria</taxon>
        <taxon>Pseudomonadati</taxon>
        <taxon>Pseudomonadota</taxon>
        <taxon>Alphaproteobacteria</taxon>
        <taxon>Hyphomicrobiales</taxon>
        <taxon>Stappiaceae</taxon>
        <taxon>Roseibium</taxon>
    </lineage>
</organism>
<feature type="compositionally biased region" description="Polar residues" evidence="1">
    <location>
        <begin position="28"/>
        <end position="42"/>
    </location>
</feature>
<name>A0ABY8F7X1_9HYPH</name>
<proteinExistence type="predicted"/>
<keyword evidence="4" id="KW-1185">Reference proteome</keyword>
<evidence type="ECO:0000256" key="1">
    <source>
        <dbReference type="SAM" id="MobiDB-lite"/>
    </source>
</evidence>
<evidence type="ECO:0000313" key="3">
    <source>
        <dbReference type="EMBL" id="WFE90242.1"/>
    </source>
</evidence>
<accession>A0ABY8F7X1</accession>
<feature type="domain" description="Surface antigen" evidence="2">
    <location>
        <begin position="10"/>
        <end position="90"/>
    </location>
</feature>
<dbReference type="Pfam" id="PF16998">
    <property type="entry name" value="17kDa_Anti_2"/>
    <property type="match status" value="1"/>
</dbReference>
<sequence>MTTSAIGLQSSDRSLAQQNLQVVLESSLSGKSQSWQNPQSGARGSATPLKTWKTTDGTYCRSYKESIRLASGESIDRDGVACRSSDAVWQST</sequence>
<protein>
    <submittedName>
        <fullName evidence="3">RT0821/Lpp0805 family surface protein</fullName>
    </submittedName>
</protein>
<feature type="region of interest" description="Disordered" evidence="1">
    <location>
        <begin position="28"/>
        <end position="49"/>
    </location>
</feature>
<evidence type="ECO:0000313" key="4">
    <source>
        <dbReference type="Proteomes" id="UP001209803"/>
    </source>
</evidence>
<dbReference type="InterPro" id="IPR032635">
    <property type="entry name" value="Anti_2"/>
</dbReference>
<reference evidence="3 4" key="1">
    <citation type="submission" date="2023-03" db="EMBL/GenBank/DDBJ databases">
        <title>Roseibium porphyridii sp. nov. and Roseibium rhodosorbium sp. nov. isolated from marine algae, Porphyridium cruentum and Rhodosorus marinus, respectively.</title>
        <authorList>
            <person name="Lee M.W."/>
            <person name="Choi B.J."/>
            <person name="Lee J.K."/>
            <person name="Choi D.G."/>
            <person name="Baek J.H."/>
            <person name="Bayburt H."/>
            <person name="Kim J.M."/>
            <person name="Han D.M."/>
            <person name="Kim K.H."/>
            <person name="Jeon C.O."/>
        </authorList>
    </citation>
    <scope>NUCLEOTIDE SEQUENCE [LARGE SCALE GENOMIC DNA]</scope>
    <source>
        <strain evidence="3 4">KMA01</strain>
    </source>
</reference>
<dbReference type="EMBL" id="CP120863">
    <property type="protein sequence ID" value="WFE90242.1"/>
    <property type="molecule type" value="Genomic_DNA"/>
</dbReference>
<dbReference type="Proteomes" id="UP001209803">
    <property type="component" value="Chromosome"/>
</dbReference>
<dbReference type="RefSeq" id="WP_209006780.1">
    <property type="nucleotide sequence ID" value="NZ_CP120863.1"/>
</dbReference>